<feature type="region of interest" description="Disordered" evidence="6">
    <location>
        <begin position="68"/>
        <end position="89"/>
    </location>
</feature>
<dbReference type="GO" id="GO:0003735">
    <property type="term" value="F:structural constituent of ribosome"/>
    <property type="evidence" value="ECO:0007669"/>
    <property type="project" value="InterPro"/>
</dbReference>
<dbReference type="Gene3D" id="3.40.1370.10">
    <property type="match status" value="1"/>
</dbReference>
<dbReference type="GO" id="GO:0005840">
    <property type="term" value="C:ribosome"/>
    <property type="evidence" value="ECO:0007669"/>
    <property type="project" value="UniProtKB-KW"/>
</dbReference>
<dbReference type="InterPro" id="IPR023574">
    <property type="entry name" value="Ribosomal_uL4_dom_sf"/>
</dbReference>
<dbReference type="Pfam" id="PF00573">
    <property type="entry name" value="Ribosomal_L4"/>
    <property type="match status" value="1"/>
</dbReference>
<evidence type="ECO:0000256" key="6">
    <source>
        <dbReference type="SAM" id="MobiDB-lite"/>
    </source>
</evidence>
<dbReference type="PANTHER" id="PTHR10746:SF6">
    <property type="entry name" value="LARGE RIBOSOMAL SUBUNIT PROTEIN UL4M"/>
    <property type="match status" value="1"/>
</dbReference>
<accession>A0A1J5HNQ9</accession>
<evidence type="ECO:0000256" key="3">
    <source>
        <dbReference type="ARBA" id="ARBA00023274"/>
    </source>
</evidence>
<dbReference type="PANTHER" id="PTHR10746">
    <property type="entry name" value="50S RIBOSOMAL PROTEIN L4"/>
    <property type="match status" value="1"/>
</dbReference>
<evidence type="ECO:0000256" key="4">
    <source>
        <dbReference type="ARBA" id="ARBA00035244"/>
    </source>
</evidence>
<keyword evidence="3" id="KW-0687">Ribonucleoprotein</keyword>
<evidence type="ECO:0000256" key="2">
    <source>
        <dbReference type="ARBA" id="ARBA00022980"/>
    </source>
</evidence>
<dbReference type="AlphaFoldDB" id="A0A1J5HNQ9"/>
<evidence type="ECO:0000313" key="8">
    <source>
        <dbReference type="Proteomes" id="UP000182344"/>
    </source>
</evidence>
<dbReference type="InterPro" id="IPR013005">
    <property type="entry name" value="Ribosomal_uL4-like"/>
</dbReference>
<evidence type="ECO:0000313" key="7">
    <source>
        <dbReference type="EMBL" id="OIP86957.1"/>
    </source>
</evidence>
<proteinExistence type="inferred from homology"/>
<dbReference type="EMBL" id="MNZO01000035">
    <property type="protein sequence ID" value="OIP86957.1"/>
    <property type="molecule type" value="Genomic_DNA"/>
</dbReference>
<sequence>MTADLYNIDGKKTGTIVLPKALFEAKINDKLLAQAIRVAQSNLRSAHAKAKHRGEVAGTTKKMYAQKGTGNARHSTAKAPQFVGGGSAHGPRGNQNYKLKLTKSMKIAALKTIYSKFAQNSAIIAIEKLSTIIPKTKVAWTLIDKLEKQNELLSKAKRIGLVISKPTPSIKRAFSNIPGINLLSLLSLNPYNLSCQNFLIFTKKSINKLSK</sequence>
<dbReference type="Proteomes" id="UP000182344">
    <property type="component" value="Unassembled WGS sequence"/>
</dbReference>
<protein>
    <recommendedName>
        <fullName evidence="4">Large ribosomal subunit protein uL4</fullName>
    </recommendedName>
    <alternativeName>
        <fullName evidence="5">50S ribosomal protein L4</fullName>
    </alternativeName>
</protein>
<organism evidence="7 8">
    <name type="scientific">Candidatus Shapirobacteria bacterium CG2_30_35_20</name>
    <dbReference type="NCBI Taxonomy" id="1805376"/>
    <lineage>
        <taxon>Bacteria</taxon>
        <taxon>Candidatus Shapironibacteriota</taxon>
    </lineage>
</organism>
<comment type="caution">
    <text evidence="7">The sequence shown here is derived from an EMBL/GenBank/DDBJ whole genome shotgun (WGS) entry which is preliminary data.</text>
</comment>
<reference evidence="7 8" key="1">
    <citation type="journal article" date="2016" name="Environ. Microbiol.">
        <title>Genomic resolution of a cold subsurface aquifer community provides metabolic insights for novel microbes adapted to high CO concentrations.</title>
        <authorList>
            <person name="Probst A.J."/>
            <person name="Castelle C.J."/>
            <person name="Singh A."/>
            <person name="Brown C.T."/>
            <person name="Anantharaman K."/>
            <person name="Sharon I."/>
            <person name="Hug L.A."/>
            <person name="Burstein D."/>
            <person name="Emerson J.B."/>
            <person name="Thomas B.C."/>
            <person name="Banfield J.F."/>
        </authorList>
    </citation>
    <scope>NUCLEOTIDE SEQUENCE [LARGE SCALE GENOMIC DNA]</scope>
    <source>
        <strain evidence="7">CG2_30_35_20</strain>
    </source>
</reference>
<dbReference type="SUPFAM" id="SSF52166">
    <property type="entry name" value="Ribosomal protein L4"/>
    <property type="match status" value="1"/>
</dbReference>
<comment type="similarity">
    <text evidence="1">Belongs to the universal ribosomal protein uL4 family.</text>
</comment>
<dbReference type="GO" id="GO:1990904">
    <property type="term" value="C:ribonucleoprotein complex"/>
    <property type="evidence" value="ECO:0007669"/>
    <property type="project" value="UniProtKB-KW"/>
</dbReference>
<keyword evidence="2 7" id="KW-0689">Ribosomal protein</keyword>
<dbReference type="STRING" id="1805376.AUK05_02460"/>
<evidence type="ECO:0000256" key="5">
    <source>
        <dbReference type="ARBA" id="ARBA00035462"/>
    </source>
</evidence>
<evidence type="ECO:0000256" key="1">
    <source>
        <dbReference type="ARBA" id="ARBA00010528"/>
    </source>
</evidence>
<dbReference type="GO" id="GO:0006412">
    <property type="term" value="P:translation"/>
    <property type="evidence" value="ECO:0007669"/>
    <property type="project" value="InterPro"/>
</dbReference>
<gene>
    <name evidence="7" type="ORF">AUK05_02460</name>
</gene>
<name>A0A1J5HNQ9_9BACT</name>
<dbReference type="NCBIfam" id="TIGR03953">
    <property type="entry name" value="rplD_bact"/>
    <property type="match status" value="1"/>
</dbReference>
<dbReference type="InterPro" id="IPR002136">
    <property type="entry name" value="Ribosomal_uL4"/>
</dbReference>